<protein>
    <submittedName>
        <fullName evidence="9">Nesprin-2-like</fullName>
    </submittedName>
</protein>
<keyword evidence="5" id="KW-0175">Coiled coil</keyword>
<dbReference type="InParanoid" id="A0A6P7YQN3"/>
<reference evidence="9" key="1">
    <citation type="submission" date="2025-08" db="UniProtKB">
        <authorList>
            <consortium name="RefSeq"/>
        </authorList>
    </citation>
    <scope>IDENTIFICATION</scope>
</reference>
<evidence type="ECO:0000259" key="7">
    <source>
        <dbReference type="Pfam" id="PF25034"/>
    </source>
</evidence>
<keyword evidence="4" id="KW-0472">Membrane</keyword>
<dbReference type="Gene3D" id="1.20.58.60">
    <property type="match status" value="1"/>
</dbReference>
<feature type="region of interest" description="Disordered" evidence="6">
    <location>
        <begin position="1821"/>
        <end position="1853"/>
    </location>
</feature>
<evidence type="ECO:0000256" key="5">
    <source>
        <dbReference type="SAM" id="Coils"/>
    </source>
</evidence>
<feature type="compositionally biased region" description="Basic and acidic residues" evidence="6">
    <location>
        <begin position="1838"/>
        <end position="1853"/>
    </location>
</feature>
<dbReference type="SUPFAM" id="SSF46966">
    <property type="entry name" value="Spectrin repeat"/>
    <property type="match status" value="1"/>
</dbReference>
<organism evidence="8 9">
    <name type="scientific">Microcaecilia unicolor</name>
    <dbReference type="NCBI Taxonomy" id="1415580"/>
    <lineage>
        <taxon>Eukaryota</taxon>
        <taxon>Metazoa</taxon>
        <taxon>Chordata</taxon>
        <taxon>Craniata</taxon>
        <taxon>Vertebrata</taxon>
        <taxon>Euteleostomi</taxon>
        <taxon>Amphibia</taxon>
        <taxon>Gymnophiona</taxon>
        <taxon>Siphonopidae</taxon>
        <taxon>Microcaecilia</taxon>
    </lineage>
</organism>
<proteinExistence type="predicted"/>
<gene>
    <name evidence="9" type="primary">LOC115477096</name>
</gene>
<evidence type="ECO:0000256" key="2">
    <source>
        <dbReference type="ARBA" id="ARBA00022553"/>
    </source>
</evidence>
<evidence type="ECO:0000256" key="3">
    <source>
        <dbReference type="ARBA" id="ARBA00022737"/>
    </source>
</evidence>
<dbReference type="RefSeq" id="XP_030069572.1">
    <property type="nucleotide sequence ID" value="XM_030213712.1"/>
</dbReference>
<dbReference type="PANTHER" id="PTHR14514">
    <property type="entry name" value="PKA ANCHORING PROTEIN"/>
    <property type="match status" value="1"/>
</dbReference>
<feature type="region of interest" description="Disordered" evidence="6">
    <location>
        <begin position="2115"/>
        <end position="2147"/>
    </location>
</feature>
<feature type="compositionally biased region" description="Basic and acidic residues" evidence="6">
    <location>
        <begin position="2349"/>
        <end position="2367"/>
    </location>
</feature>
<feature type="region of interest" description="Disordered" evidence="6">
    <location>
        <begin position="2339"/>
        <end position="2367"/>
    </location>
</feature>
<dbReference type="InterPro" id="IPR057057">
    <property type="entry name" value="Spectrin_SYNE1"/>
</dbReference>
<accession>A0A6P7YQN3</accession>
<name>A0A6P7YQN3_9AMPH</name>
<feature type="compositionally biased region" description="Basic and acidic residues" evidence="6">
    <location>
        <begin position="2115"/>
        <end position="2129"/>
    </location>
</feature>
<keyword evidence="2" id="KW-0597">Phosphoprotein</keyword>
<feature type="region of interest" description="Disordered" evidence="6">
    <location>
        <begin position="2812"/>
        <end position="2843"/>
    </location>
</feature>
<sequence length="3039" mass="345399">MAAQSSSGFNNIKSKKFGTFLDYHYSRHKVLALLDEVKPNLDTWIAPQRTKESVESLLVDWHNVTEKLELETAFQTFKEISNRILSLDVLVGASYSSSKDFKKVESDISLCMEQIYNAKSTLQKVLSSWAKYTKDAQLLKDWLHETQKQHPKKVPSATLSWLNSAYSSVNEAGTFLIEVSEEQLGLKLSSELKKLNKKWVKFIKRVKFEETKAKREEYKLAKSNAEHVESYLEEATKLLSNSVDISTQTLKTYIQNLQALHCKVTELDFHDTPGSSSKADSSIMLLKEKLSEITEKISGAIASSSELLPNVEKMEELLDANTWISESEHILKDVELKGCIETPQEKSLQILGGKGRSCQEHVATAEANLQILREKICSEPALQQFYTAGLQTRIKQTKDNIQDVVIELDAVLHKTEPILFKKDIVMNFEESQKELETYITNAVHLLRQKISPEECISRYEDTFGSFDTRTLDKFLKAANQMKSIQSPHQKIGVEEVSLNLRKRWEAVHSEISSYVLQLKIMIEKGKFDEIFLKLKKQMEREREFLSSGEKKEHKAMLGQLDQCLQLIREMCSKVTRPDTRKEAEVLIAECEQKKEDLLKHAAAVCSKLQSHTASVSTSKARKLFLPISESGVKIENGVADSSISNGLCFSPEASEALTATAAEMKVMHPNAGDFAKHVNETELPLQTLLQSYNTNKSNLELHLQSSKGICDSELPKKAQNVVSLQNKLEELQALQIKTNSYWKEFEKTSCLVEKLVEDVEKTGIAQQRTRLNKEWQEYHAVLTSRMKSLKSALEVLLPIDSEAVVLCESNEQLHKNDTEQFTLSNIDSIFQELKDVQKSVDDQIELCNKLDSSEVDTAGNISSEDLQMTRNIMLQYRKQFEETNQKMQSNETILKKLEDFLSRFRTAQLSLATAAKNVAMDAPELQENRLKIEAVQKEISMMKVEAKSLDELMKTVEISMQDPESGGATSCEKLITDMSEKVEDVYRCLLSKEEKKKQEELQETFFAKHGELLKHIGDIYNQLSKIGLKDPTIHAIHLRIKSLTDLERKLSSYTPAKECLKEIVDNLKTQKEKGEGAEQQYRNVENLWEETRLSLVEGHEDCNKVMELLRDFQTCKNTVTALIQQGEHAVQKQSSYMGKDNLQRTIAQTEALREKLSGHSAEVDKVNNIGKMLQFQLSKMKSFQEPPFEKEANSLLDRWLDINEKIESYGENLRRGLALWEKSIKSVWNVDKWTELQLKRLKEHHLTKEEVIQLEVELQTKEQIIEEFNEKSAEIQSLLESNDPPVELQVIKTSVLNKMQQIRTQIISKPEDEGKTAGLKKDLDSARMQLGAIKSFLNALSVLDDLDVFSTLENMHKQILHQKDNLKIFERDTDSPNSDLDDLKKLYNDVMSIYIAKTHSFREHYLEILHGHQQKFDDWFSSAQLSKSEWFGPSKTKQAMEEKLHQLTVFITSEERKNIEQIKTLLSKVGSHIPNEMVVQLNSYIINRETELHKLTSECQMRIKGLQDCEILFHRFQEQFSGLNKWLICQEGKLQLGEKKKEELENFNQIILGQREAFDSLQQLATSLRELGFTDDEMVTKSCQLSTRYLALQIQVGEKLSVTHTSSEEDQKFNEKLGVSHSIAEDKKFKETLGVTHTSSKDQKYKEKLGVSHAPAEEDQKFKKKLGVADIPSGDQKFRQKIGDIHSITEEDQKFKEKLGVKQPPAEEDQKFKEKLINTHSPAVEDKKFKKKLGITQATSANQKFKEKLDVTHTPAEGQKFEEKLGVAYIPSEHQNFKERIGDNHTSAEEDQKFKEKLAVTHTPAEEDQKFEQKLGVAHIPTEEDQKCNEKLGNSHSPAEEEQHFKEKLDVTHPPAKEYQKFKEKQDIALVPSEHQIFKETLGDPHAPAGKNQKIKEKLDVAHVPFEDQELKDKFSFTHSPAEEDQKYKEKLGITQAPFEDQKVKKRLAVTKAPAEEDEKFKETIGVADVVSEDQIIKEKLGATHPPAEEDKKFKEKLGVPHIPFEDQKFKQIIGVTHAASEDQKFKKLGATNKPAEEDQKFKEKLAVIHAPAEDQIFKEKLVVGHTSAEENHKFKEKLGVICAPTEEDQNCKEKLVDTHSPAEEDQKFKEKLSVAHAPSEDQKFKEKLGVTQAPSEDQKVKKKVGVTKAPSEDQKFKKKLGIIHAPSEDQKFKEKIGVAYVASEDQIIKEKLGATHAPAEEDQKFKEKLVVTHAPSEDQKFKKLGVPNKPADEDQKFKEKLGVTHEPAEEDQKFEEKLAVAHVPSQGHKFKETLGVTQTHSEHQKVKKKLDVTKVPTKEDQKFKEKLGVNHVPAEENQKFDEKLAVAHVHSEDQIFKEKLGVSDTPAEDDHKSKEKLGVTHGPAEDDQKFKVKLGVTQPPFEKDQKFKEKIDVTHSIAGDQKFKEKLDVTQAPSEDQKVKKKLSITKAPVEEDQKFEEKLDVAHVPSEDQIFKEKVDVSYAPAEDDQKFKEKLDDTHSPAEEDQKFKEKLGVAHAPSESQKLQEKLGITQVLSEDQKVKMKLGVTKAPAEEDQKFQEKLVVIHAPSEDQKFKKLAVTKEPAEEDQRLGVAHVPSGDQIFKEKLGVSYTPAEDDQKFKVKLGVTQPLAEKDQKFKEKIDVTHSTAGEDHKFKEKLGVTQAPSEDHKVKKKVKKKLGVTKAPAEDDQKFEEKLDVAHVPSEDQIFKEKLGVSCEPADDGQKFKEMLCVTCAPVEDQKFKGSPAGEDQKFKEKLGVAHAPSESQKFEEKLDVTQVLSEDEKVKMNLGATKAPAEEDHKCQEKLVVIHATAEDQNFEEKLAVAHVPSKDQKFKEKIGVSQAPSENQKVKKMLGVTKASTKEDQKFEEKIGDNHALAEEDQKFEEKLGVAHVPSKDQKFKEELVTHAPAEEDQKFKEKLGVIQAPSEDQKVKRKLGVTKASTKEDQKFEEKLGVAHVPSKDQKLKEKLGDGQKFKEKLGGIQALSENKKVKKKVKKMLGVIKAPAEEDQIGVTHAPAEEDQKIKEKLGVPHEPFEVQKFKEELVSTHAPAEEDQKLKENLGTL</sequence>
<dbReference type="Proteomes" id="UP000515156">
    <property type="component" value="Chromosome 9"/>
</dbReference>
<feature type="compositionally biased region" description="Basic and acidic residues" evidence="6">
    <location>
        <begin position="1821"/>
        <end position="1830"/>
    </location>
</feature>
<dbReference type="OrthoDB" id="18853at2759"/>
<feature type="region of interest" description="Disordered" evidence="6">
    <location>
        <begin position="2464"/>
        <end position="2486"/>
    </location>
</feature>
<dbReference type="GeneID" id="115477096"/>
<keyword evidence="8" id="KW-1185">Reference proteome</keyword>
<evidence type="ECO:0000256" key="6">
    <source>
        <dbReference type="SAM" id="MobiDB-lite"/>
    </source>
</evidence>
<dbReference type="PANTHER" id="PTHR14514:SF4">
    <property type="entry name" value="NESPRIN-2"/>
    <property type="match status" value="1"/>
</dbReference>
<feature type="region of interest" description="Disordered" evidence="6">
    <location>
        <begin position="3020"/>
        <end position="3039"/>
    </location>
</feature>
<feature type="compositionally biased region" description="Basic and acidic residues" evidence="6">
    <location>
        <begin position="2466"/>
        <end position="2486"/>
    </location>
</feature>
<dbReference type="Pfam" id="PF25034">
    <property type="entry name" value="Spectrin_SYNE1"/>
    <property type="match status" value="1"/>
</dbReference>
<keyword evidence="3" id="KW-0677">Repeat</keyword>
<feature type="coiled-coil region" evidence="5">
    <location>
        <begin position="1251"/>
        <end position="1281"/>
    </location>
</feature>
<feature type="coiled-coil region" evidence="5">
    <location>
        <begin position="925"/>
        <end position="952"/>
    </location>
</feature>
<evidence type="ECO:0000313" key="8">
    <source>
        <dbReference type="Proteomes" id="UP000515156"/>
    </source>
</evidence>
<evidence type="ECO:0000313" key="9">
    <source>
        <dbReference type="RefSeq" id="XP_030069572.1"/>
    </source>
</evidence>
<dbReference type="FunFam" id="1.20.58.60:FF:000174">
    <property type="entry name" value="Spectrin repeat-containing, nuclear envelope 2"/>
    <property type="match status" value="1"/>
</dbReference>
<comment type="subcellular location">
    <subcellularLocation>
        <location evidence="1">Endomembrane system</location>
    </subcellularLocation>
</comment>
<evidence type="ECO:0000256" key="1">
    <source>
        <dbReference type="ARBA" id="ARBA00004308"/>
    </source>
</evidence>
<evidence type="ECO:0000256" key="4">
    <source>
        <dbReference type="ARBA" id="ARBA00023136"/>
    </source>
</evidence>
<dbReference type="KEGG" id="muo:115477096"/>
<feature type="coiled-coil region" evidence="5">
    <location>
        <begin position="1060"/>
        <end position="1087"/>
    </location>
</feature>
<feature type="domain" description="Nesprin-1 spectrin repeats region" evidence="7">
    <location>
        <begin position="34"/>
        <end position="207"/>
    </location>
</feature>